<dbReference type="Proteomes" id="UP000746471">
    <property type="component" value="Unassembled WGS sequence"/>
</dbReference>
<evidence type="ECO:0000313" key="3">
    <source>
        <dbReference type="EMBL" id="MBS7527275.1"/>
    </source>
</evidence>
<dbReference type="CDD" id="cd05233">
    <property type="entry name" value="SDR_c"/>
    <property type="match status" value="1"/>
</dbReference>
<dbReference type="EMBL" id="JAHBCL010000018">
    <property type="protein sequence ID" value="MBS7527275.1"/>
    <property type="molecule type" value="Genomic_DNA"/>
</dbReference>
<dbReference type="Pfam" id="PF13561">
    <property type="entry name" value="adh_short_C2"/>
    <property type="match status" value="1"/>
</dbReference>
<dbReference type="InterPro" id="IPR002347">
    <property type="entry name" value="SDR_fam"/>
</dbReference>
<comment type="similarity">
    <text evidence="1">Belongs to the short-chain dehydrogenases/reductases (SDR) family.</text>
</comment>
<dbReference type="RefSeq" id="WP_213237134.1">
    <property type="nucleotide sequence ID" value="NZ_JAHBCL010000018.1"/>
</dbReference>
<dbReference type="Gene3D" id="3.40.50.720">
    <property type="entry name" value="NAD(P)-binding Rossmann-like Domain"/>
    <property type="match status" value="1"/>
</dbReference>
<dbReference type="InterPro" id="IPR036291">
    <property type="entry name" value="NAD(P)-bd_dom_sf"/>
</dbReference>
<evidence type="ECO:0000313" key="4">
    <source>
        <dbReference type="Proteomes" id="UP000746471"/>
    </source>
</evidence>
<dbReference type="PRINTS" id="PR00081">
    <property type="entry name" value="GDHRDH"/>
</dbReference>
<keyword evidence="4" id="KW-1185">Reference proteome</keyword>
<sequence>MKYGLDFHNKIVLVTGAAQGIGKSISIGFASLGATVLLVDLEQNERRMVEIVNTADDVGGCAELFCCDITNDASVDKMLSDIKHQYGRVDILINNAGIYRTGPSVEYSYENWDRTSAINVRSHFFMSTKIAKHFMIPAGRGRIIFMSSTAAHFGVPEAVAYGVSKASTLQMTKALAAEWAKYNIHVNAVNPFFVATDLIAFFDEKTVESIAQKSPLKRIANPEDIVGGVLFLCSDLANYITGVHLDVDGGRTIAGS</sequence>
<dbReference type="PRINTS" id="PR00080">
    <property type="entry name" value="SDRFAMILY"/>
</dbReference>
<protein>
    <submittedName>
        <fullName evidence="3">SDR family oxidoreductase</fullName>
    </submittedName>
</protein>
<dbReference type="SUPFAM" id="SSF51735">
    <property type="entry name" value="NAD(P)-binding Rossmann-fold domains"/>
    <property type="match status" value="1"/>
</dbReference>
<dbReference type="PANTHER" id="PTHR43639:SF1">
    <property type="entry name" value="SHORT-CHAIN DEHYDROGENASE_REDUCTASE FAMILY PROTEIN"/>
    <property type="match status" value="1"/>
</dbReference>
<evidence type="ECO:0000256" key="2">
    <source>
        <dbReference type="ARBA" id="ARBA00023002"/>
    </source>
</evidence>
<organism evidence="3 4">
    <name type="scientific">Fusibacter paucivorans</name>
    <dbReference type="NCBI Taxonomy" id="76009"/>
    <lineage>
        <taxon>Bacteria</taxon>
        <taxon>Bacillati</taxon>
        <taxon>Bacillota</taxon>
        <taxon>Clostridia</taxon>
        <taxon>Eubacteriales</taxon>
        <taxon>Eubacteriales Family XII. Incertae Sedis</taxon>
        <taxon>Fusibacter</taxon>
    </lineage>
</organism>
<keyword evidence="2" id="KW-0560">Oxidoreductase</keyword>
<comment type="caution">
    <text evidence="3">The sequence shown here is derived from an EMBL/GenBank/DDBJ whole genome shotgun (WGS) entry which is preliminary data.</text>
</comment>
<gene>
    <name evidence="3" type="ORF">KHM83_11340</name>
</gene>
<proteinExistence type="inferred from homology"/>
<name>A0ABS5PQ30_9FIRM</name>
<evidence type="ECO:0000256" key="1">
    <source>
        <dbReference type="ARBA" id="ARBA00006484"/>
    </source>
</evidence>
<dbReference type="InterPro" id="IPR020904">
    <property type="entry name" value="Sc_DH/Rdtase_CS"/>
</dbReference>
<dbReference type="PROSITE" id="PS00061">
    <property type="entry name" value="ADH_SHORT"/>
    <property type="match status" value="1"/>
</dbReference>
<dbReference type="PANTHER" id="PTHR43639">
    <property type="entry name" value="OXIDOREDUCTASE, SHORT-CHAIN DEHYDROGENASE/REDUCTASE FAMILY (AFU_ORTHOLOGUE AFUA_5G02870)"/>
    <property type="match status" value="1"/>
</dbReference>
<reference evidence="3 4" key="1">
    <citation type="submission" date="2021-05" db="EMBL/GenBank/DDBJ databases">
        <title>Fusibacter ferrireducens sp. nov., an anaerobic, sulfur- and Fe-reducing bacterium isolated from the mangrove sediment.</title>
        <authorList>
            <person name="Qiu D."/>
        </authorList>
    </citation>
    <scope>NUCLEOTIDE SEQUENCE [LARGE SCALE GENOMIC DNA]</scope>
    <source>
        <strain evidence="3 4">DSM 12116</strain>
    </source>
</reference>
<accession>A0ABS5PQ30</accession>